<dbReference type="RefSeq" id="WP_323378625.1">
    <property type="nucleotide sequence ID" value="NZ_WEGJ01000033.1"/>
</dbReference>
<gene>
    <name evidence="1" type="ORF">SRB5_56500</name>
</gene>
<dbReference type="SUPFAM" id="SSF53335">
    <property type="entry name" value="S-adenosyl-L-methionine-dependent methyltransferases"/>
    <property type="match status" value="1"/>
</dbReference>
<evidence type="ECO:0008006" key="3">
    <source>
        <dbReference type="Google" id="ProtNLM"/>
    </source>
</evidence>
<organism evidence="1 2">
    <name type="scientific">Streptomyces smaragdinus</name>
    <dbReference type="NCBI Taxonomy" id="2585196"/>
    <lineage>
        <taxon>Bacteria</taxon>
        <taxon>Bacillati</taxon>
        <taxon>Actinomycetota</taxon>
        <taxon>Actinomycetes</taxon>
        <taxon>Kitasatosporales</taxon>
        <taxon>Streptomycetaceae</taxon>
        <taxon>Streptomyces</taxon>
    </lineage>
</organism>
<comment type="caution">
    <text evidence="1">The sequence shown here is derived from an EMBL/GenBank/DDBJ whole genome shotgun (WGS) entry which is preliminary data.</text>
</comment>
<name>A0A7K0CPR2_9ACTN</name>
<accession>A0A7K0CPR2</accession>
<evidence type="ECO:0000313" key="2">
    <source>
        <dbReference type="Proteomes" id="UP000466345"/>
    </source>
</evidence>
<sequence>MTAWAEPYARAIRSGRGPLFLRQADGGLLPLEVERWCGEPDAADWSVLGRCAGPVLDIGCGPGRLVAALARLGLPALGIDVSAVAVERTHASGGSALRRSVFDPLPGEGRWATALLMDGNVGIGGDPGALLRRVAALVAPGGLCVVEVQPYDVDERVRVQVSDGTAVVPGPPFPWARVGGAALGRYAAGSGWGQEPGWEWGSGGRRFVALRRARTAYSRAESANSAPVSPSQLNR</sequence>
<proteinExistence type="predicted"/>
<dbReference type="AlphaFoldDB" id="A0A7K0CPR2"/>
<dbReference type="EMBL" id="WEGJ01000033">
    <property type="protein sequence ID" value="MQY15468.1"/>
    <property type="molecule type" value="Genomic_DNA"/>
</dbReference>
<dbReference type="InterPro" id="IPR029063">
    <property type="entry name" value="SAM-dependent_MTases_sf"/>
</dbReference>
<keyword evidence="2" id="KW-1185">Reference proteome</keyword>
<dbReference type="CDD" id="cd02440">
    <property type="entry name" value="AdoMet_MTases"/>
    <property type="match status" value="1"/>
</dbReference>
<dbReference type="Gene3D" id="3.40.50.150">
    <property type="entry name" value="Vaccinia Virus protein VP39"/>
    <property type="match status" value="1"/>
</dbReference>
<dbReference type="Proteomes" id="UP000466345">
    <property type="component" value="Unassembled WGS sequence"/>
</dbReference>
<dbReference type="Pfam" id="PF13489">
    <property type="entry name" value="Methyltransf_23"/>
    <property type="match status" value="1"/>
</dbReference>
<evidence type="ECO:0000313" key="1">
    <source>
        <dbReference type="EMBL" id="MQY15468.1"/>
    </source>
</evidence>
<reference evidence="1 2" key="1">
    <citation type="submission" date="2019-10" db="EMBL/GenBank/DDBJ databases">
        <title>Streptomyces smaragdinus sp. nov. and Streptomyces fabii sp. nov., isolated from the gut of fungus growing-termite Macrotermes natalensis.</title>
        <authorList>
            <person name="Schwitalla J."/>
            <person name="Benndorf R."/>
            <person name="Martin K."/>
            <person name="De Beer W."/>
            <person name="Kaster A.-K."/>
            <person name="Vollmers J."/>
            <person name="Poulsen M."/>
            <person name="Beemelmanns C."/>
        </authorList>
    </citation>
    <scope>NUCLEOTIDE SEQUENCE [LARGE SCALE GENOMIC DNA]</scope>
    <source>
        <strain evidence="1 2">RB5</strain>
    </source>
</reference>
<protein>
    <recommendedName>
        <fullName evidence="3">SAM-dependent methyltransferase</fullName>
    </recommendedName>
</protein>